<dbReference type="EMBL" id="JBJQND010000006">
    <property type="protein sequence ID" value="KAL3873711.1"/>
    <property type="molecule type" value="Genomic_DNA"/>
</dbReference>
<gene>
    <name evidence="1" type="ORF">ACJMK2_036801</name>
</gene>
<feature type="non-terminal residue" evidence="1">
    <location>
        <position position="1"/>
    </location>
</feature>
<dbReference type="Proteomes" id="UP001634394">
    <property type="component" value="Unassembled WGS sequence"/>
</dbReference>
<dbReference type="AlphaFoldDB" id="A0ABD3WIB1"/>
<evidence type="ECO:0000313" key="2">
    <source>
        <dbReference type="Proteomes" id="UP001634394"/>
    </source>
</evidence>
<name>A0ABD3WIB1_SINWO</name>
<keyword evidence="2" id="KW-1185">Reference proteome</keyword>
<sequence length="55" mass="5993">ARIISIWLGKCYVDWASNDTEIVNSGNGVFKIDISIRHLAGGTTNLCFYAQDSTG</sequence>
<organism evidence="1 2">
    <name type="scientific">Sinanodonta woodiana</name>
    <name type="common">Chinese pond mussel</name>
    <name type="synonym">Anodonta woodiana</name>
    <dbReference type="NCBI Taxonomy" id="1069815"/>
    <lineage>
        <taxon>Eukaryota</taxon>
        <taxon>Metazoa</taxon>
        <taxon>Spiralia</taxon>
        <taxon>Lophotrochozoa</taxon>
        <taxon>Mollusca</taxon>
        <taxon>Bivalvia</taxon>
        <taxon>Autobranchia</taxon>
        <taxon>Heteroconchia</taxon>
        <taxon>Palaeoheterodonta</taxon>
        <taxon>Unionida</taxon>
        <taxon>Unionoidea</taxon>
        <taxon>Unionidae</taxon>
        <taxon>Unioninae</taxon>
        <taxon>Sinanodonta</taxon>
    </lineage>
</organism>
<reference evidence="1 2" key="1">
    <citation type="submission" date="2024-11" db="EMBL/GenBank/DDBJ databases">
        <title>Chromosome-level genome assembly of the freshwater bivalve Anodonta woodiana.</title>
        <authorList>
            <person name="Chen X."/>
        </authorList>
    </citation>
    <scope>NUCLEOTIDE SEQUENCE [LARGE SCALE GENOMIC DNA]</scope>
    <source>
        <strain evidence="1">MN2024</strain>
        <tissue evidence="1">Gills</tissue>
    </source>
</reference>
<accession>A0ABD3WIB1</accession>
<comment type="caution">
    <text evidence="1">The sequence shown here is derived from an EMBL/GenBank/DDBJ whole genome shotgun (WGS) entry which is preliminary data.</text>
</comment>
<evidence type="ECO:0000313" key="1">
    <source>
        <dbReference type="EMBL" id="KAL3873711.1"/>
    </source>
</evidence>
<protein>
    <submittedName>
        <fullName evidence="1">Uncharacterized protein</fullName>
    </submittedName>
</protein>
<feature type="non-terminal residue" evidence="1">
    <location>
        <position position="55"/>
    </location>
</feature>
<proteinExistence type="predicted"/>